<dbReference type="Proteomes" id="UP001149090">
    <property type="component" value="Unassembled WGS sequence"/>
</dbReference>
<evidence type="ECO:0000256" key="1">
    <source>
        <dbReference type="SAM" id="MobiDB-lite"/>
    </source>
</evidence>
<keyword evidence="2" id="KW-0648">Protein biosynthesis</keyword>
<evidence type="ECO:0000313" key="2">
    <source>
        <dbReference type="EMBL" id="KAJ5068920.1"/>
    </source>
</evidence>
<feature type="compositionally biased region" description="Basic and acidic residues" evidence="1">
    <location>
        <begin position="131"/>
        <end position="154"/>
    </location>
</feature>
<dbReference type="OrthoDB" id="1748655at2759"/>
<gene>
    <name evidence="2" type="ORF">M0811_12092</name>
</gene>
<name>A0A9Q0LAJ9_ANAIG</name>
<feature type="region of interest" description="Disordered" evidence="1">
    <location>
        <begin position="40"/>
        <end position="177"/>
    </location>
</feature>
<reference evidence="2" key="1">
    <citation type="submission" date="2022-10" db="EMBL/GenBank/DDBJ databases">
        <title>Novel sulphate-reducing endosymbionts in the free-living metamonad Anaeramoeba.</title>
        <authorList>
            <person name="Jerlstrom-Hultqvist J."/>
            <person name="Cepicka I."/>
            <person name="Gallot-Lavallee L."/>
            <person name="Salas-Leiva D."/>
            <person name="Curtis B.A."/>
            <person name="Zahonova K."/>
            <person name="Pipaliya S."/>
            <person name="Dacks J."/>
            <person name="Roger A.J."/>
        </authorList>
    </citation>
    <scope>NUCLEOTIDE SEQUENCE</scope>
    <source>
        <strain evidence="2">BMAN</strain>
    </source>
</reference>
<sequence length="177" mass="21371">MKTKLKDLKPKDFEFPRSYEQKLFFFAEFETLEELKNLVEGNPKDIDESIENISPAEPKKEFQPRQDYNRRDRFSPKYSRNDRYLSKSDNFDKRSPKREFPKERPRLNLQERSKDTTQKGYRDPNIFGKAKPIDNKQKEKEIKKENKEKAKIRQLENQPKKQIPQNKFALLSDKIDK</sequence>
<feature type="compositionally biased region" description="Basic and acidic residues" evidence="1">
    <location>
        <begin position="57"/>
        <end position="122"/>
    </location>
</feature>
<accession>A0A9Q0LAJ9</accession>
<keyword evidence="3" id="KW-1185">Reference proteome</keyword>
<dbReference type="AlphaFoldDB" id="A0A9Q0LAJ9"/>
<comment type="caution">
    <text evidence="2">The sequence shown here is derived from an EMBL/GenBank/DDBJ whole genome shotgun (WGS) entry which is preliminary data.</text>
</comment>
<keyword evidence="2" id="KW-0396">Initiation factor</keyword>
<proteinExistence type="predicted"/>
<organism evidence="2 3">
    <name type="scientific">Anaeramoeba ignava</name>
    <name type="common">Anaerobic marine amoeba</name>
    <dbReference type="NCBI Taxonomy" id="1746090"/>
    <lineage>
        <taxon>Eukaryota</taxon>
        <taxon>Metamonada</taxon>
        <taxon>Anaeramoebidae</taxon>
        <taxon>Anaeramoeba</taxon>
    </lineage>
</organism>
<evidence type="ECO:0000313" key="3">
    <source>
        <dbReference type="Proteomes" id="UP001149090"/>
    </source>
</evidence>
<dbReference type="EMBL" id="JAPDFW010000111">
    <property type="protein sequence ID" value="KAJ5068920.1"/>
    <property type="molecule type" value="Genomic_DNA"/>
</dbReference>
<protein>
    <submittedName>
        <fullName evidence="2">Eukaryotic translation initiation factor 4b</fullName>
    </submittedName>
</protein>
<dbReference type="GO" id="GO:0003743">
    <property type="term" value="F:translation initiation factor activity"/>
    <property type="evidence" value="ECO:0007669"/>
    <property type="project" value="UniProtKB-KW"/>
</dbReference>